<dbReference type="AlphaFoldDB" id="A0A7Y9NR60"/>
<sequence>MDVKTGKMMVDDPDVERQVTGVQHGVVFGREALLLSKAE</sequence>
<protein>
    <submittedName>
        <fullName evidence="1">Uncharacterized protein</fullName>
    </submittedName>
</protein>
<dbReference type="Proteomes" id="UP000534186">
    <property type="component" value="Unassembled WGS sequence"/>
</dbReference>
<gene>
    <name evidence="1" type="ORF">HDF12_004423</name>
</gene>
<reference evidence="1 2" key="1">
    <citation type="submission" date="2020-07" db="EMBL/GenBank/DDBJ databases">
        <title>Genomic Encyclopedia of Type Strains, Phase IV (KMG-V): Genome sequencing to study the core and pangenomes of soil and plant-associated prokaryotes.</title>
        <authorList>
            <person name="Whitman W."/>
        </authorList>
    </citation>
    <scope>NUCLEOTIDE SEQUENCE [LARGE SCALE GENOMIC DNA]</scope>
    <source>
        <strain evidence="1 2">M8UP30</strain>
    </source>
</reference>
<evidence type="ECO:0000313" key="2">
    <source>
        <dbReference type="Proteomes" id="UP000534186"/>
    </source>
</evidence>
<dbReference type="EMBL" id="JACCCV010000002">
    <property type="protein sequence ID" value="NYF54024.1"/>
    <property type="molecule type" value="Genomic_DNA"/>
</dbReference>
<accession>A0A7Y9NR60</accession>
<comment type="caution">
    <text evidence="1">The sequence shown here is derived from an EMBL/GenBank/DDBJ whole genome shotgun (WGS) entry which is preliminary data.</text>
</comment>
<organism evidence="1 2">
    <name type="scientific">Tunturiibacter lichenicola</name>
    <dbReference type="NCBI Taxonomy" id="2051959"/>
    <lineage>
        <taxon>Bacteria</taxon>
        <taxon>Pseudomonadati</taxon>
        <taxon>Acidobacteriota</taxon>
        <taxon>Terriglobia</taxon>
        <taxon>Terriglobales</taxon>
        <taxon>Acidobacteriaceae</taxon>
        <taxon>Tunturiibacter</taxon>
    </lineage>
</organism>
<proteinExistence type="predicted"/>
<name>A0A7Y9NR60_9BACT</name>
<evidence type="ECO:0000313" key="1">
    <source>
        <dbReference type="EMBL" id="NYF54024.1"/>
    </source>
</evidence>